<dbReference type="AlphaFoldDB" id="A0A8H7ZV56"/>
<sequence length="99" mass="10622">MWDAPGEVCRARARRACARRVGRSRRGVPGMGAPGMGAPCGVPRGDSFMREQFPMRASSTRVPSLVSARRPWLAVLVGAARTRGPGWLQVLYASLSGGR</sequence>
<protein>
    <submittedName>
        <fullName evidence="1">Uncharacterized protein</fullName>
    </submittedName>
</protein>
<reference evidence="1 2" key="1">
    <citation type="journal article" name="Sci. Rep.">
        <title>Genome-scale phylogenetic analyses confirm Olpidium as the closest living zoosporic fungus to the non-flagellated, terrestrial fungi.</title>
        <authorList>
            <person name="Chang Y."/>
            <person name="Rochon D."/>
            <person name="Sekimoto S."/>
            <person name="Wang Y."/>
            <person name="Chovatia M."/>
            <person name="Sandor L."/>
            <person name="Salamov A."/>
            <person name="Grigoriev I.V."/>
            <person name="Stajich J.E."/>
            <person name="Spatafora J.W."/>
        </authorList>
    </citation>
    <scope>NUCLEOTIDE SEQUENCE [LARGE SCALE GENOMIC DNA]</scope>
    <source>
        <strain evidence="1">S191</strain>
    </source>
</reference>
<gene>
    <name evidence="1" type="ORF">BJ554DRAFT_7983</name>
</gene>
<name>A0A8H7ZV56_9FUNG</name>
<accession>A0A8H7ZV56</accession>
<dbReference type="EMBL" id="JAEFCI010005906">
    <property type="protein sequence ID" value="KAG5460021.1"/>
    <property type="molecule type" value="Genomic_DNA"/>
</dbReference>
<dbReference type="Proteomes" id="UP000673691">
    <property type="component" value="Unassembled WGS sequence"/>
</dbReference>
<keyword evidence="2" id="KW-1185">Reference proteome</keyword>
<proteinExistence type="predicted"/>
<comment type="caution">
    <text evidence="1">The sequence shown here is derived from an EMBL/GenBank/DDBJ whole genome shotgun (WGS) entry which is preliminary data.</text>
</comment>
<organism evidence="1 2">
    <name type="scientific">Olpidium bornovanus</name>
    <dbReference type="NCBI Taxonomy" id="278681"/>
    <lineage>
        <taxon>Eukaryota</taxon>
        <taxon>Fungi</taxon>
        <taxon>Fungi incertae sedis</taxon>
        <taxon>Olpidiomycota</taxon>
        <taxon>Olpidiomycotina</taxon>
        <taxon>Olpidiomycetes</taxon>
        <taxon>Olpidiales</taxon>
        <taxon>Olpidiaceae</taxon>
        <taxon>Olpidium</taxon>
    </lineage>
</organism>
<evidence type="ECO:0000313" key="1">
    <source>
        <dbReference type="EMBL" id="KAG5460021.1"/>
    </source>
</evidence>
<evidence type="ECO:0000313" key="2">
    <source>
        <dbReference type="Proteomes" id="UP000673691"/>
    </source>
</evidence>